<feature type="transmembrane region" description="Helical" evidence="1">
    <location>
        <begin position="138"/>
        <end position="156"/>
    </location>
</feature>
<organism evidence="2 3">
    <name type="scientific">Smittium culicis</name>
    <dbReference type="NCBI Taxonomy" id="133412"/>
    <lineage>
        <taxon>Eukaryota</taxon>
        <taxon>Fungi</taxon>
        <taxon>Fungi incertae sedis</taxon>
        <taxon>Zoopagomycota</taxon>
        <taxon>Kickxellomycotina</taxon>
        <taxon>Harpellomycetes</taxon>
        <taxon>Harpellales</taxon>
        <taxon>Legeriomycetaceae</taxon>
        <taxon>Smittium</taxon>
    </lineage>
</organism>
<protein>
    <submittedName>
        <fullName evidence="2">Putative transporter</fullName>
    </submittedName>
</protein>
<keyword evidence="1" id="KW-0812">Transmembrane</keyword>
<evidence type="ECO:0000313" key="3">
    <source>
        <dbReference type="Proteomes" id="UP000187429"/>
    </source>
</evidence>
<proteinExistence type="predicted"/>
<dbReference type="AlphaFoldDB" id="A0A1R1YPD0"/>
<evidence type="ECO:0000313" key="2">
    <source>
        <dbReference type="EMBL" id="OMJ28700.1"/>
    </source>
</evidence>
<feature type="transmembrane region" description="Helical" evidence="1">
    <location>
        <begin position="85"/>
        <end position="105"/>
    </location>
</feature>
<dbReference type="PANTHER" id="PTHR19346">
    <property type="entry name" value="SUGAR PHOSPHATE TRANSPORTER DOMAIN-CONTAINING PROTEIN"/>
    <property type="match status" value="1"/>
</dbReference>
<accession>A0A1R1YPD0</accession>
<gene>
    <name evidence="2" type="ORF">AYI69_g1810</name>
</gene>
<evidence type="ECO:0000256" key="1">
    <source>
        <dbReference type="SAM" id="Phobius"/>
    </source>
</evidence>
<sequence>MERIFKDNKRILGNAITACVAVGIGLVQALFGKYTKPYRYCSMTFVNFTTFSLGLATFLFNWVMIVVLDVYGIEEFVFPNLAQTVSILANSISCLVYNSCFIIAIALSSPALASVGVMITIPLIVIVDVFVEGTKIQTSVYFAGLFILSGFLIFSYEQFKEDSESE</sequence>
<dbReference type="PANTHER" id="PTHR19346:SF4">
    <property type="entry name" value="SUGAR PHOSPHATE TRANSPORTER DOMAIN-CONTAINING PROTEIN"/>
    <property type="match status" value="1"/>
</dbReference>
<keyword evidence="3" id="KW-1185">Reference proteome</keyword>
<dbReference type="InterPro" id="IPR026505">
    <property type="entry name" value="Solute_c_fam_35_mem_F3/F4"/>
</dbReference>
<name>A0A1R1YPD0_9FUNG</name>
<comment type="caution">
    <text evidence="2">The sequence shown here is derived from an EMBL/GenBank/DDBJ whole genome shotgun (WGS) entry which is preliminary data.</text>
</comment>
<feature type="transmembrane region" description="Helical" evidence="1">
    <location>
        <begin position="111"/>
        <end position="131"/>
    </location>
</feature>
<dbReference type="OrthoDB" id="10062838at2759"/>
<dbReference type="EMBL" id="LSSM01000504">
    <property type="protein sequence ID" value="OMJ28700.1"/>
    <property type="molecule type" value="Genomic_DNA"/>
</dbReference>
<feature type="transmembrane region" description="Helical" evidence="1">
    <location>
        <begin position="12"/>
        <end position="31"/>
    </location>
</feature>
<dbReference type="Proteomes" id="UP000187429">
    <property type="component" value="Unassembled WGS sequence"/>
</dbReference>
<keyword evidence="1" id="KW-1133">Transmembrane helix</keyword>
<reference evidence="3" key="1">
    <citation type="submission" date="2017-01" db="EMBL/GenBank/DDBJ databases">
        <authorList>
            <person name="Wang Y."/>
            <person name="White M."/>
            <person name="Kvist S."/>
            <person name="Moncalvo J.-M."/>
        </authorList>
    </citation>
    <scope>NUCLEOTIDE SEQUENCE [LARGE SCALE GENOMIC DNA]</scope>
    <source>
        <strain evidence="3">ID-206-W2</strain>
    </source>
</reference>
<keyword evidence="1" id="KW-0472">Membrane</keyword>
<feature type="transmembrane region" description="Helical" evidence="1">
    <location>
        <begin position="51"/>
        <end position="73"/>
    </location>
</feature>